<dbReference type="EC" id="2.7.7.65" evidence="1"/>
<organism evidence="5 6">
    <name type="scientific">Thioclava arctica</name>
    <dbReference type="NCBI Taxonomy" id="3238301"/>
    <lineage>
        <taxon>Bacteria</taxon>
        <taxon>Pseudomonadati</taxon>
        <taxon>Pseudomonadota</taxon>
        <taxon>Alphaproteobacteria</taxon>
        <taxon>Rhodobacterales</taxon>
        <taxon>Paracoccaceae</taxon>
        <taxon>Thioclava</taxon>
    </lineage>
</organism>
<proteinExistence type="predicted"/>
<dbReference type="Proteomes" id="UP001557465">
    <property type="component" value="Unassembled WGS sequence"/>
</dbReference>
<dbReference type="PROSITE" id="PS50887">
    <property type="entry name" value="GGDEF"/>
    <property type="match status" value="1"/>
</dbReference>
<evidence type="ECO:0000313" key="6">
    <source>
        <dbReference type="Proteomes" id="UP001557465"/>
    </source>
</evidence>
<dbReference type="InterPro" id="IPR043128">
    <property type="entry name" value="Rev_trsase/Diguanyl_cyclase"/>
</dbReference>
<dbReference type="InterPro" id="IPR050469">
    <property type="entry name" value="Diguanylate_Cyclase"/>
</dbReference>
<keyword evidence="6" id="KW-1185">Reference proteome</keyword>
<dbReference type="PANTHER" id="PTHR45138">
    <property type="entry name" value="REGULATORY COMPONENTS OF SENSORY TRANSDUCTION SYSTEM"/>
    <property type="match status" value="1"/>
</dbReference>
<dbReference type="RefSeq" id="WP_368391711.1">
    <property type="nucleotide sequence ID" value="NZ_JBFRYC010000004.1"/>
</dbReference>
<feature type="transmembrane region" description="Helical" evidence="3">
    <location>
        <begin position="154"/>
        <end position="176"/>
    </location>
</feature>
<feature type="transmembrane region" description="Helical" evidence="3">
    <location>
        <begin position="100"/>
        <end position="120"/>
    </location>
</feature>
<feature type="transmembrane region" description="Helical" evidence="3">
    <location>
        <begin position="47"/>
        <end position="63"/>
    </location>
</feature>
<keyword evidence="3" id="KW-0812">Transmembrane</keyword>
<dbReference type="Gene3D" id="3.30.70.270">
    <property type="match status" value="1"/>
</dbReference>
<reference evidence="5 6" key="1">
    <citation type="journal article" date="2011" name="Int. J. Syst. Evol. Microbiol.">
        <title>Zhongshania antarctica gen. nov., sp. nov. and Zhongshania guokunii sp. nov., gammaproteobacteria respectively isolated from coastal attached (fast) ice and surface seawater of the Antarctic.</title>
        <authorList>
            <person name="Li H.J."/>
            <person name="Zhang X.Y."/>
            <person name="Chen C.X."/>
            <person name="Zhang Y.J."/>
            <person name="Gao Z.M."/>
            <person name="Yu Y."/>
            <person name="Chen X.L."/>
            <person name="Chen B."/>
            <person name="Zhang Y.Z."/>
        </authorList>
    </citation>
    <scope>NUCLEOTIDE SEQUENCE [LARGE SCALE GENOMIC DNA]</scope>
    <source>
        <strain evidence="5 6">15-R06ZXC-3</strain>
    </source>
</reference>
<name>A0ABV3TJQ2_9RHOB</name>
<dbReference type="NCBIfam" id="TIGR00254">
    <property type="entry name" value="GGDEF"/>
    <property type="match status" value="1"/>
</dbReference>
<feature type="transmembrane region" description="Helical" evidence="3">
    <location>
        <begin position="9"/>
        <end position="27"/>
    </location>
</feature>
<keyword evidence="3" id="KW-0472">Membrane</keyword>
<dbReference type="Pfam" id="PF00990">
    <property type="entry name" value="GGDEF"/>
    <property type="match status" value="1"/>
</dbReference>
<feature type="domain" description="GGDEF" evidence="4">
    <location>
        <begin position="296"/>
        <end position="429"/>
    </location>
</feature>
<gene>
    <name evidence="5" type="ORF">AB4874_08795</name>
</gene>
<dbReference type="InterPro" id="IPR029787">
    <property type="entry name" value="Nucleotide_cyclase"/>
</dbReference>
<evidence type="ECO:0000256" key="2">
    <source>
        <dbReference type="ARBA" id="ARBA00034247"/>
    </source>
</evidence>
<feature type="transmembrane region" description="Helical" evidence="3">
    <location>
        <begin position="226"/>
        <end position="248"/>
    </location>
</feature>
<sequence length="466" mass="51316">MTVYRLSQILVRPLAWLAAAIALWPLMGHFLRSERMFGVFTDSYKTHEMTSILVLLLSFAVQMRRRDLRVANLLAALCLGIVIARFIPQFGPVFGVGGPYMMGWNTALVLGMIAAGFLISEARFHSVGALLCFLAMGLTVILMIAGIWQQHEILGQMSLPTAMMTAALAGSIAAIHANRGVMRVLLGPYASGRNARMQLFLGILTPLVLGGLFMRVPDWLEGQSEVFLLIAALTGFNIALIVVTAMVMERADHKRRQLERMMSDLALRDGLTKVFNRVMLERRFVRAVAQAEDGSVPFSMLMIDLDRFKSINDLGGHELGDRVLSHVARALRLEMRWDDTLARVGGEEFAVILPGATLVDSYEIAKRLRACIEDVRVAREDGSVQRVTASIGVAQWIAGESMHEIYARTDGALYEAKKLGRNRVLLATGQGFGERIDRMGELVSDAPFPPSAEAVCGRPVSDRCLA</sequence>
<dbReference type="InterPro" id="IPR000160">
    <property type="entry name" value="GGDEF_dom"/>
</dbReference>
<dbReference type="SMART" id="SM00267">
    <property type="entry name" value="GGDEF"/>
    <property type="match status" value="1"/>
</dbReference>
<comment type="caution">
    <text evidence="5">The sequence shown here is derived from an EMBL/GenBank/DDBJ whole genome shotgun (WGS) entry which is preliminary data.</text>
</comment>
<comment type="catalytic activity">
    <reaction evidence="2">
        <text>2 GTP = 3',3'-c-di-GMP + 2 diphosphate</text>
        <dbReference type="Rhea" id="RHEA:24898"/>
        <dbReference type="ChEBI" id="CHEBI:33019"/>
        <dbReference type="ChEBI" id="CHEBI:37565"/>
        <dbReference type="ChEBI" id="CHEBI:58805"/>
        <dbReference type="EC" id="2.7.7.65"/>
    </reaction>
</comment>
<evidence type="ECO:0000259" key="4">
    <source>
        <dbReference type="PROSITE" id="PS50887"/>
    </source>
</evidence>
<accession>A0ABV3TJQ2</accession>
<dbReference type="SUPFAM" id="SSF55073">
    <property type="entry name" value="Nucleotide cyclase"/>
    <property type="match status" value="1"/>
</dbReference>
<dbReference type="CDD" id="cd01949">
    <property type="entry name" value="GGDEF"/>
    <property type="match status" value="1"/>
</dbReference>
<feature type="transmembrane region" description="Helical" evidence="3">
    <location>
        <begin position="127"/>
        <end position="148"/>
    </location>
</feature>
<keyword evidence="3" id="KW-1133">Transmembrane helix</keyword>
<feature type="transmembrane region" description="Helical" evidence="3">
    <location>
        <begin position="197"/>
        <end position="214"/>
    </location>
</feature>
<dbReference type="EMBL" id="JBFRYC010000004">
    <property type="protein sequence ID" value="MEX1661747.1"/>
    <property type="molecule type" value="Genomic_DNA"/>
</dbReference>
<protein>
    <recommendedName>
        <fullName evidence="1">diguanylate cyclase</fullName>
        <ecNumber evidence="1">2.7.7.65</ecNumber>
    </recommendedName>
</protein>
<evidence type="ECO:0000256" key="1">
    <source>
        <dbReference type="ARBA" id="ARBA00012528"/>
    </source>
</evidence>
<evidence type="ECO:0000256" key="3">
    <source>
        <dbReference type="SAM" id="Phobius"/>
    </source>
</evidence>
<evidence type="ECO:0000313" key="5">
    <source>
        <dbReference type="EMBL" id="MEX1661747.1"/>
    </source>
</evidence>
<feature type="transmembrane region" description="Helical" evidence="3">
    <location>
        <begin position="70"/>
        <end position="88"/>
    </location>
</feature>
<dbReference type="PANTHER" id="PTHR45138:SF9">
    <property type="entry name" value="DIGUANYLATE CYCLASE DGCM-RELATED"/>
    <property type="match status" value="1"/>
</dbReference>